<dbReference type="GO" id="GO:0005634">
    <property type="term" value="C:nucleus"/>
    <property type="evidence" value="ECO:0007669"/>
    <property type="project" value="UniProtKB-SubCell"/>
</dbReference>
<dbReference type="GO" id="GO:0070336">
    <property type="term" value="F:flap-structured DNA binding"/>
    <property type="evidence" value="ECO:0007669"/>
    <property type="project" value="TreeGrafter"/>
</dbReference>
<dbReference type="InterPro" id="IPR011856">
    <property type="entry name" value="tRNA_endonuc-like_dom_sf"/>
</dbReference>
<dbReference type="Pfam" id="PF21315">
    <property type="entry name" value="FAN1_HTH"/>
    <property type="match status" value="1"/>
</dbReference>
<accession>A0A7R9P9F9</accession>
<keyword evidence="5 8" id="KW-0378">Hydrolase</keyword>
<comment type="subcellular location">
    <subcellularLocation>
        <location evidence="8">Nucleus</location>
    </subcellularLocation>
</comment>
<comment type="similarity">
    <text evidence="2 8">Belongs to the FAN1 family.</text>
</comment>
<evidence type="ECO:0000256" key="5">
    <source>
        <dbReference type="ARBA" id="ARBA00022801"/>
    </source>
</evidence>
<keyword evidence="8" id="KW-0227">DNA damage</keyword>
<protein>
    <recommendedName>
        <fullName evidence="8">Fanconi-associated nuclease</fullName>
        <ecNumber evidence="8">3.1.4.1</ecNumber>
    </recommendedName>
</protein>
<feature type="domain" description="VRR-NUC" evidence="10">
    <location>
        <begin position="822"/>
        <end position="936"/>
    </location>
</feature>
<organism evidence="11">
    <name type="scientific">Timema californicum</name>
    <name type="common">California timema</name>
    <name type="synonym">Walking stick</name>
    <dbReference type="NCBI Taxonomy" id="61474"/>
    <lineage>
        <taxon>Eukaryota</taxon>
        <taxon>Metazoa</taxon>
        <taxon>Ecdysozoa</taxon>
        <taxon>Arthropoda</taxon>
        <taxon>Hexapoda</taxon>
        <taxon>Insecta</taxon>
        <taxon>Pterygota</taxon>
        <taxon>Neoptera</taxon>
        <taxon>Polyneoptera</taxon>
        <taxon>Phasmatodea</taxon>
        <taxon>Timematodea</taxon>
        <taxon>Timematoidea</taxon>
        <taxon>Timematidae</taxon>
        <taxon>Timema</taxon>
    </lineage>
</organism>
<evidence type="ECO:0000313" key="11">
    <source>
        <dbReference type="EMBL" id="CAD7575053.1"/>
    </source>
</evidence>
<keyword evidence="8" id="KW-0539">Nucleus</keyword>
<keyword evidence="8" id="KW-0234">DNA repair</keyword>
<dbReference type="CDD" id="cd22326">
    <property type="entry name" value="FAN1-like"/>
    <property type="match status" value="1"/>
</dbReference>
<dbReference type="EC" id="3.1.4.1" evidence="8"/>
<evidence type="ECO:0000256" key="4">
    <source>
        <dbReference type="ARBA" id="ARBA00022723"/>
    </source>
</evidence>
<evidence type="ECO:0000256" key="3">
    <source>
        <dbReference type="ARBA" id="ARBA00022722"/>
    </source>
</evidence>
<name>A0A7R9P9F9_TIMCA</name>
<reference evidence="11" key="1">
    <citation type="submission" date="2020-11" db="EMBL/GenBank/DDBJ databases">
        <authorList>
            <person name="Tran Van P."/>
        </authorList>
    </citation>
    <scope>NUCLEOTIDE SEQUENCE</scope>
</reference>
<dbReference type="Pfam" id="PF08774">
    <property type="entry name" value="VRR_NUC"/>
    <property type="match status" value="1"/>
</dbReference>
<dbReference type="GO" id="GO:0017108">
    <property type="term" value="F:5'-flap endonuclease activity"/>
    <property type="evidence" value="ECO:0007669"/>
    <property type="project" value="TreeGrafter"/>
</dbReference>
<dbReference type="SMART" id="SM00990">
    <property type="entry name" value="VRR_NUC"/>
    <property type="match status" value="1"/>
</dbReference>
<evidence type="ECO:0000256" key="1">
    <source>
        <dbReference type="ARBA" id="ARBA00000983"/>
    </source>
</evidence>
<dbReference type="PANTHER" id="PTHR15749">
    <property type="entry name" value="FANCONI-ASSOCIATED NUCLEASE 1"/>
    <property type="match status" value="1"/>
</dbReference>
<dbReference type="GO" id="GO:0008409">
    <property type="term" value="F:5'-3' exonuclease activity"/>
    <property type="evidence" value="ECO:0007669"/>
    <property type="project" value="TreeGrafter"/>
</dbReference>
<keyword evidence="3 8" id="KW-0540">Nuclease</keyword>
<comment type="catalytic activity">
    <reaction evidence="1 8">
        <text>Hydrolytically removes 5'-nucleotides successively from the 3'-hydroxy termini of 3'-hydroxy-terminated oligonucleotides.</text>
        <dbReference type="EC" id="3.1.4.1"/>
    </reaction>
</comment>
<evidence type="ECO:0000256" key="7">
    <source>
        <dbReference type="ARBA" id="ARBA00023211"/>
    </source>
</evidence>
<keyword evidence="4 8" id="KW-0479">Metal-binding</keyword>
<dbReference type="InterPro" id="IPR014883">
    <property type="entry name" value="VRR_NUC"/>
</dbReference>
<comment type="cofactor">
    <cofactor evidence="8">
        <name>Mg(2+)</name>
        <dbReference type="ChEBI" id="CHEBI:18420"/>
    </cofactor>
    <cofactor evidence="8">
        <name>Mn(2+)</name>
        <dbReference type="ChEBI" id="CHEBI:29035"/>
    </cofactor>
</comment>
<evidence type="ECO:0000259" key="10">
    <source>
        <dbReference type="SMART" id="SM00990"/>
    </source>
</evidence>
<dbReference type="PANTHER" id="PTHR15749:SF4">
    <property type="entry name" value="FANCONI-ASSOCIATED NUCLEASE 1"/>
    <property type="match status" value="1"/>
</dbReference>
<evidence type="ECO:0000256" key="6">
    <source>
        <dbReference type="ARBA" id="ARBA00022842"/>
    </source>
</evidence>
<proteinExistence type="inferred from homology"/>
<gene>
    <name evidence="11" type="ORF">TCMB3V08_LOCUS7652</name>
</gene>
<dbReference type="Pfam" id="PF21170">
    <property type="entry name" value="FAN1_TPR"/>
    <property type="match status" value="1"/>
</dbReference>
<dbReference type="InterPro" id="IPR049132">
    <property type="entry name" value="FAN1-like_euk"/>
</dbReference>
<dbReference type="InterPro" id="IPR033315">
    <property type="entry name" value="Fan1-like"/>
</dbReference>
<dbReference type="EMBL" id="OE182880">
    <property type="protein sequence ID" value="CAD7575053.1"/>
    <property type="molecule type" value="Genomic_DNA"/>
</dbReference>
<dbReference type="InterPro" id="IPR049126">
    <property type="entry name" value="FAN1-like_TPR"/>
</dbReference>
<comment type="function">
    <text evidence="8">Nuclease required for the repair of DNA interstrand cross-links (ICL). Acts as a 5'-3' exonuclease that anchors at a cut end of DNA and cleaves DNA successively at every third nucleotide, allowing to excise an ICL from one strand through flanking incisions.</text>
</comment>
<feature type="compositionally biased region" description="Basic and acidic residues" evidence="9">
    <location>
        <begin position="982"/>
        <end position="993"/>
    </location>
</feature>
<evidence type="ECO:0000256" key="8">
    <source>
        <dbReference type="RuleBase" id="RU365033"/>
    </source>
</evidence>
<evidence type="ECO:0000256" key="9">
    <source>
        <dbReference type="SAM" id="MobiDB-lite"/>
    </source>
</evidence>
<sequence length="1014" mass="117175">MLMVITIFKYSMDGSDDDVIIIDEKISYTLVSPSKIHEIKKQAIENFKETIRNSLIKNSNDDSHQHIKNTANVRYNGIGRSSASKDDIGLASNTSSVTSNYVVNELPREKLNIGIVSNSVGNVNNSTSFHNIIKDLVPTIIVKSENKSDEYSINPNHDTILSNSIIVDSENQSSVSVTTPEHRLFSSELKATSKEEPSPKNQLKLSYQLSQSPNKFVDLSEYMEGIPHFPQNKKRSPKKSPLKASPKRFLKNKFSSKCNFQNKREISKVLNFNEHPMPCTSKEEVGSPEKNNLKKNEPHYDQTMLDVYCTQFKTLLYDSIINFPHIFNLEEIKVIKSFCDHSTLSKKLYIRMFTRKFTWHRVSDIKYEEIGQDLSEVFHELEFRDYVSSDYSKEELNILFDMLKAAEVKTLCKDFHLQDSCGTKLKHVQILLKYVTSQRTLSGTSDSKTILRKRIAGMLGHCIKLCDIPREIFRRVLMVYTLPQQQITENDLYVQLLMMHAVQRGTTKFPEYSVLKTGHIFISRDEAVMFQKAYELRQSLQEAIVRKDWKVAQNITFTASEEFRLVLQDNAQTSRARELPFFLRRFTSGSIYAHALNEGIDTLKKDKGFLVECVTLLEMLIDQDIYLLHYRGFWYEKLALLLQHHLHNATQAADVIIKAMNDSHVNEVQKYTINSRGLKLHDLKKGGLNKSMKRKLYHNLNEVLDSPPNITIKAKSVPSYGAGLKRVYIEEDEVEHTTTYSSVEEFALSYYQKQGFIRGQHTEGSIIISLYGLLFWDVIYETPVQNVYQSSYQSYPLDFNYPEFYHNRKAIIEKKLKEIKNMNSELIQNLVRERYEKYENVTSIVNWDRLPQINFLLPLVVSLGPKLLAKICERLVKNYRMARSGFPDLLVWSPNQLKFKFVEVKGPNDHLSDNQILWLDFLSNAGADVEVCHIKNMPKKKEDEGKKRKRWCPNQMTLAIEAVREKKMGYLKASKPKATNPNRDDSSNDESFHSDVSSVMDYMPPGKEPDNKRN</sequence>
<dbReference type="InterPro" id="IPR049125">
    <property type="entry name" value="FAN1-like_WH"/>
</dbReference>
<dbReference type="AlphaFoldDB" id="A0A7R9P9F9"/>
<dbReference type="GO" id="GO:0036297">
    <property type="term" value="P:interstrand cross-link repair"/>
    <property type="evidence" value="ECO:0007669"/>
    <property type="project" value="InterPro"/>
</dbReference>
<keyword evidence="6 8" id="KW-0460">Magnesium</keyword>
<evidence type="ECO:0000256" key="2">
    <source>
        <dbReference type="ARBA" id="ARBA00005533"/>
    </source>
</evidence>
<dbReference type="Gene3D" id="3.40.1350.10">
    <property type="match status" value="1"/>
</dbReference>
<dbReference type="GO" id="GO:0004528">
    <property type="term" value="F:phosphodiesterase I activity"/>
    <property type="evidence" value="ECO:0007669"/>
    <property type="project" value="UniProtKB-EC"/>
</dbReference>
<dbReference type="GO" id="GO:0046872">
    <property type="term" value="F:metal ion binding"/>
    <property type="evidence" value="ECO:0007669"/>
    <property type="project" value="UniProtKB-KW"/>
</dbReference>
<keyword evidence="7 8" id="KW-0464">Manganese</keyword>
<feature type="region of interest" description="Disordered" evidence="9">
    <location>
        <begin position="971"/>
        <end position="1014"/>
    </location>
</feature>